<dbReference type="Pfam" id="PF12105">
    <property type="entry name" value="SpoU_methylas_C"/>
    <property type="match status" value="1"/>
</dbReference>
<gene>
    <name evidence="7 10" type="primary">trmH</name>
    <name evidence="10" type="ORF">J0A65_13310</name>
</gene>
<keyword evidence="3 7" id="KW-0808">Transferase</keyword>
<name>A0ABS3CUS6_9ALTE</name>
<dbReference type="RefSeq" id="WP_206594675.1">
    <property type="nucleotide sequence ID" value="NZ_JAFKCS010000012.1"/>
</dbReference>
<dbReference type="Gene3D" id="3.40.1280.10">
    <property type="match status" value="1"/>
</dbReference>
<evidence type="ECO:0000256" key="7">
    <source>
        <dbReference type="HAMAP-Rule" id="MF_02060"/>
    </source>
</evidence>
<keyword evidence="4 7" id="KW-0949">S-adenosyl-L-methionine</keyword>
<feature type="domain" description="RNA methyltransferase SpoU/TrmH type C-terminal" evidence="9">
    <location>
        <begin position="162"/>
        <end position="215"/>
    </location>
</feature>
<dbReference type="HAMAP" id="MF_02060">
    <property type="entry name" value="tRNA_methyltr_TrmH"/>
    <property type="match status" value="1"/>
</dbReference>
<dbReference type="PANTHER" id="PTHR43453:SF1">
    <property type="entry name" value="TRNA_RRNA METHYLTRANSFERASE SPOU TYPE DOMAIN-CONTAINING PROTEIN"/>
    <property type="match status" value="1"/>
</dbReference>
<evidence type="ECO:0000256" key="4">
    <source>
        <dbReference type="ARBA" id="ARBA00022691"/>
    </source>
</evidence>
<comment type="catalytic activity">
    <reaction evidence="7">
        <text>guanosine(18) in tRNA + S-adenosyl-L-methionine = 2'-O-methylguanosine(18) in tRNA + S-adenosyl-L-homocysteine + H(+)</text>
        <dbReference type="Rhea" id="RHEA:20077"/>
        <dbReference type="Rhea" id="RHEA-COMP:10190"/>
        <dbReference type="Rhea" id="RHEA-COMP:10192"/>
        <dbReference type="ChEBI" id="CHEBI:15378"/>
        <dbReference type="ChEBI" id="CHEBI:57856"/>
        <dbReference type="ChEBI" id="CHEBI:59789"/>
        <dbReference type="ChEBI" id="CHEBI:74269"/>
        <dbReference type="ChEBI" id="CHEBI:74445"/>
        <dbReference type="EC" id="2.1.1.34"/>
    </reaction>
</comment>
<dbReference type="EC" id="2.1.1.34" evidence="7"/>
<dbReference type="InterPro" id="IPR022724">
    <property type="entry name" value="rRNA_MeTrfase_SpoU_C"/>
</dbReference>
<evidence type="ECO:0000259" key="9">
    <source>
        <dbReference type="Pfam" id="PF12105"/>
    </source>
</evidence>
<dbReference type="InterPro" id="IPR033671">
    <property type="entry name" value="TrmH"/>
</dbReference>
<evidence type="ECO:0000313" key="10">
    <source>
        <dbReference type="EMBL" id="MBN7820849.1"/>
    </source>
</evidence>
<comment type="caution">
    <text evidence="7">Lacks conserved residue(s) required for the propagation of feature annotation.</text>
</comment>
<evidence type="ECO:0000256" key="5">
    <source>
        <dbReference type="ARBA" id="ARBA00022694"/>
    </source>
</evidence>
<organism evidence="10 11">
    <name type="scientific">Bowmanella yangjiangensis</name>
    <dbReference type="NCBI Taxonomy" id="2811230"/>
    <lineage>
        <taxon>Bacteria</taxon>
        <taxon>Pseudomonadati</taxon>
        <taxon>Pseudomonadota</taxon>
        <taxon>Gammaproteobacteria</taxon>
        <taxon>Alteromonadales</taxon>
        <taxon>Alteromonadaceae</taxon>
        <taxon>Bowmanella</taxon>
    </lineage>
</organism>
<dbReference type="InterPro" id="IPR029028">
    <property type="entry name" value="Alpha/beta_knot_MTases"/>
</dbReference>
<accession>A0ABS3CUS6</accession>
<dbReference type="InterPro" id="IPR001537">
    <property type="entry name" value="SpoU_MeTrfase"/>
</dbReference>
<feature type="domain" description="tRNA/rRNA methyltransferase SpoU type" evidence="8">
    <location>
        <begin position="20"/>
        <end position="158"/>
    </location>
</feature>
<evidence type="ECO:0000313" key="11">
    <source>
        <dbReference type="Proteomes" id="UP000663992"/>
    </source>
</evidence>
<keyword evidence="5 7" id="KW-0819">tRNA processing</keyword>
<dbReference type="CDD" id="cd18092">
    <property type="entry name" value="SpoU-like_TrmH"/>
    <property type="match status" value="1"/>
</dbReference>
<protein>
    <recommendedName>
        <fullName evidence="7">tRNA (guanosine(18)-2'-O)-methyltransferase</fullName>
        <ecNumber evidence="7">2.1.1.34</ecNumber>
    </recommendedName>
    <alternativeName>
        <fullName evidence="7">tRNA [Gm18] methyltransferase</fullName>
    </alternativeName>
</protein>
<feature type="binding site" evidence="7">
    <location>
        <position position="138"/>
    </location>
    <ligand>
        <name>S-adenosyl-L-methionine</name>
        <dbReference type="ChEBI" id="CHEBI:59789"/>
    </ligand>
</feature>
<dbReference type="Proteomes" id="UP000663992">
    <property type="component" value="Unassembled WGS sequence"/>
</dbReference>
<evidence type="ECO:0000256" key="1">
    <source>
        <dbReference type="ARBA" id="ARBA00022555"/>
    </source>
</evidence>
<dbReference type="SUPFAM" id="SSF75217">
    <property type="entry name" value="alpha/beta knot"/>
    <property type="match status" value="1"/>
</dbReference>
<feature type="binding site" evidence="7">
    <location>
        <position position="95"/>
    </location>
    <ligand>
        <name>S-adenosyl-L-methionine</name>
        <dbReference type="ChEBI" id="CHEBI:59789"/>
    </ligand>
</feature>
<dbReference type="NCBIfam" id="NF008295">
    <property type="entry name" value="PRK11081.1"/>
    <property type="match status" value="1"/>
</dbReference>
<comment type="caution">
    <text evidence="10">The sequence shown here is derived from an EMBL/GenBank/DDBJ whole genome shotgun (WGS) entry which is preliminary data.</text>
</comment>
<reference evidence="10 11" key="1">
    <citation type="submission" date="2021-03" db="EMBL/GenBank/DDBJ databases">
        <title>novel species isolated from a fishpond in China.</title>
        <authorList>
            <person name="Lu H."/>
            <person name="Cai Z."/>
        </authorList>
    </citation>
    <scope>NUCLEOTIDE SEQUENCE [LARGE SCALE GENOMIC DNA]</scope>
    <source>
        <strain evidence="10 11">Y57</strain>
    </source>
</reference>
<dbReference type="EMBL" id="JAFKCS010000012">
    <property type="protein sequence ID" value="MBN7820849.1"/>
    <property type="molecule type" value="Genomic_DNA"/>
</dbReference>
<keyword evidence="11" id="KW-1185">Reference proteome</keyword>
<evidence type="ECO:0000256" key="3">
    <source>
        <dbReference type="ARBA" id="ARBA00022679"/>
    </source>
</evidence>
<dbReference type="PANTHER" id="PTHR43453">
    <property type="entry name" value="RRNA METHYLASE-LIKE"/>
    <property type="match status" value="1"/>
</dbReference>
<keyword evidence="6 7" id="KW-0694">RNA-binding</keyword>
<evidence type="ECO:0000256" key="6">
    <source>
        <dbReference type="ARBA" id="ARBA00022884"/>
    </source>
</evidence>
<sequence>MTPNRYRRIRHMLGLRQPDLAVCLEKVHKPHNLAAMMRNCDATGVHHLHAIWATKHQIRRGTAVGSQNWLKLHSHKTTADALAHFKAQGMQVLVTHLSDKAVDFREVDYTKPTAILFGQERTGASDEAIACADQEIIIPMLGMVQSLNVSVAGSLILYEAQRQRQQAGMFAQPRLDETECQRILFEGGYPKLAYMCRLKGLDYPHIDDEGQIQADAEWWQVMQQDGRVELEEQISIRTGWQRKMAESGQVD</sequence>
<keyword evidence="2 7" id="KW-0489">Methyltransferase</keyword>
<evidence type="ECO:0000256" key="2">
    <source>
        <dbReference type="ARBA" id="ARBA00022603"/>
    </source>
</evidence>
<evidence type="ECO:0000259" key="8">
    <source>
        <dbReference type="Pfam" id="PF00588"/>
    </source>
</evidence>
<dbReference type="Pfam" id="PF00588">
    <property type="entry name" value="SpoU_methylase"/>
    <property type="match status" value="1"/>
</dbReference>
<dbReference type="InterPro" id="IPR029026">
    <property type="entry name" value="tRNA_m1G_MTases_N"/>
</dbReference>
<keyword evidence="1 7" id="KW-0820">tRNA-binding</keyword>
<comment type="similarity">
    <text evidence="7">Belongs to the class IV-like SAM-binding methyltransferase superfamily. RNA methyltransferase TrmH family.</text>
</comment>
<feature type="binding site" evidence="7">
    <location>
        <position position="147"/>
    </location>
    <ligand>
        <name>S-adenosyl-L-methionine</name>
        <dbReference type="ChEBI" id="CHEBI:59789"/>
    </ligand>
</feature>
<comment type="function">
    <text evidence="7">Catalyzes the 2'-O methylation of guanosine at position 18 in tRNA.</text>
</comment>
<proteinExistence type="inferred from homology"/>